<name>A0A350NZJ4_9ALTE</name>
<protein>
    <recommendedName>
        <fullName evidence="3">GNAT family N-acetyltransferase</fullName>
    </recommendedName>
</protein>
<comment type="caution">
    <text evidence="1">The sequence shown here is derived from an EMBL/GenBank/DDBJ whole genome shotgun (WGS) entry which is preliminary data.</text>
</comment>
<dbReference type="Gene3D" id="3.40.630.30">
    <property type="match status" value="1"/>
</dbReference>
<evidence type="ECO:0000313" key="2">
    <source>
        <dbReference type="Proteomes" id="UP000263517"/>
    </source>
</evidence>
<organism evidence="1 2">
    <name type="scientific">Alteromonas australica</name>
    <dbReference type="NCBI Taxonomy" id="589873"/>
    <lineage>
        <taxon>Bacteria</taxon>
        <taxon>Pseudomonadati</taxon>
        <taxon>Pseudomonadota</taxon>
        <taxon>Gammaproteobacteria</taxon>
        <taxon>Alteromonadales</taxon>
        <taxon>Alteromonadaceae</taxon>
        <taxon>Alteromonas/Salinimonas group</taxon>
        <taxon>Alteromonas</taxon>
    </lineage>
</organism>
<reference evidence="1 2" key="1">
    <citation type="journal article" date="2018" name="Nat. Biotechnol.">
        <title>A standardized bacterial taxonomy based on genome phylogeny substantially revises the tree of life.</title>
        <authorList>
            <person name="Parks D.H."/>
            <person name="Chuvochina M."/>
            <person name="Waite D.W."/>
            <person name="Rinke C."/>
            <person name="Skarshewski A."/>
            <person name="Chaumeil P.A."/>
            <person name="Hugenholtz P."/>
        </authorList>
    </citation>
    <scope>NUCLEOTIDE SEQUENCE [LARGE SCALE GENOMIC DNA]</scope>
    <source>
        <strain evidence="1">UBA11978</strain>
    </source>
</reference>
<dbReference type="SUPFAM" id="SSF55729">
    <property type="entry name" value="Acyl-CoA N-acyltransferases (Nat)"/>
    <property type="match status" value="1"/>
</dbReference>
<proteinExistence type="predicted"/>
<dbReference type="Proteomes" id="UP000263517">
    <property type="component" value="Unassembled WGS sequence"/>
</dbReference>
<dbReference type="AlphaFoldDB" id="A0A350NZJ4"/>
<dbReference type="EMBL" id="DNAN01000064">
    <property type="protein sequence ID" value="HAW74461.1"/>
    <property type="molecule type" value="Genomic_DNA"/>
</dbReference>
<evidence type="ECO:0008006" key="3">
    <source>
        <dbReference type="Google" id="ProtNLM"/>
    </source>
</evidence>
<gene>
    <name evidence="1" type="ORF">DCW74_01855</name>
</gene>
<evidence type="ECO:0000313" key="1">
    <source>
        <dbReference type="EMBL" id="HAW74461.1"/>
    </source>
</evidence>
<sequence>MVRPILDDQPALRQRLLHVMTEIEYPHCSQHEAMIENAIIFECSDEGKIAGYLWFYRILNQEHIWTVHMLVLKNFRKRFFNRPLVNSICGTVYALGCDIVRAENDFQDWLIRLKGNQFDGYVDLSLPFCWRL</sequence>
<dbReference type="InterPro" id="IPR016181">
    <property type="entry name" value="Acyl_CoA_acyltransferase"/>
</dbReference>
<accession>A0A350NZJ4</accession>